<dbReference type="OrthoDB" id="5966837at2759"/>
<evidence type="ECO:0000256" key="12">
    <source>
        <dbReference type="ARBA" id="ARBA00032687"/>
    </source>
</evidence>
<keyword evidence="10" id="KW-0496">Mitochondrion</keyword>
<proteinExistence type="inferred from homology"/>
<comment type="caution">
    <text evidence="15">The sequence shown here is derived from an EMBL/GenBank/DDBJ whole genome shotgun (WGS) entry which is preliminary data.</text>
</comment>
<accession>A0A813R2E8</accession>
<comment type="similarity">
    <text evidence="4">Belongs to the MIEAP family.</text>
</comment>
<evidence type="ECO:0000256" key="9">
    <source>
        <dbReference type="ARBA" id="ARBA00023121"/>
    </source>
</evidence>
<name>A0A813R2E8_9BILA</name>
<gene>
    <name evidence="15" type="ORF">RFH988_LOCUS2541</name>
</gene>
<dbReference type="GO" id="GO:0005759">
    <property type="term" value="C:mitochondrial matrix"/>
    <property type="evidence" value="ECO:0007669"/>
    <property type="project" value="UniProtKB-SubCell"/>
</dbReference>
<evidence type="ECO:0000256" key="4">
    <source>
        <dbReference type="ARBA" id="ARBA00008233"/>
    </source>
</evidence>
<dbReference type="EMBL" id="CAJNOO010000055">
    <property type="protein sequence ID" value="CAF0774332.1"/>
    <property type="molecule type" value="Genomic_DNA"/>
</dbReference>
<keyword evidence="8 13" id="KW-0175">Coiled coil</keyword>
<dbReference type="GO" id="GO:0005741">
    <property type="term" value="C:mitochondrial outer membrane"/>
    <property type="evidence" value="ECO:0007669"/>
    <property type="project" value="UniProtKB-SubCell"/>
</dbReference>
<evidence type="ECO:0000256" key="10">
    <source>
        <dbReference type="ARBA" id="ARBA00023128"/>
    </source>
</evidence>
<evidence type="ECO:0000256" key="2">
    <source>
        <dbReference type="ARBA" id="ARBA00004305"/>
    </source>
</evidence>
<dbReference type="GO" id="GO:0035694">
    <property type="term" value="P:mitochondrial protein catabolic process"/>
    <property type="evidence" value="ECO:0007669"/>
    <property type="project" value="InterPro"/>
</dbReference>
<evidence type="ECO:0000256" key="13">
    <source>
        <dbReference type="SAM" id="Coils"/>
    </source>
</evidence>
<dbReference type="PANTHER" id="PTHR21771:SF0">
    <property type="entry name" value="MITOCHONDRIA-EATING PROTEIN"/>
    <property type="match status" value="1"/>
</dbReference>
<dbReference type="GO" id="GO:0035695">
    <property type="term" value="P:mitophagy by internal vacuole formation"/>
    <property type="evidence" value="ECO:0007669"/>
    <property type="project" value="TreeGrafter"/>
</dbReference>
<dbReference type="GO" id="GO:0008289">
    <property type="term" value="F:lipid binding"/>
    <property type="evidence" value="ECO:0007669"/>
    <property type="project" value="UniProtKB-KW"/>
</dbReference>
<evidence type="ECO:0000256" key="5">
    <source>
        <dbReference type="ARBA" id="ARBA00019863"/>
    </source>
</evidence>
<evidence type="ECO:0000256" key="11">
    <source>
        <dbReference type="ARBA" id="ARBA00023136"/>
    </source>
</evidence>
<keyword evidence="7" id="KW-1000">Mitochondrion outer membrane</keyword>
<keyword evidence="11" id="KW-0472">Membrane</keyword>
<keyword evidence="6" id="KW-0963">Cytoplasm</keyword>
<keyword evidence="9" id="KW-0446">Lipid-binding</keyword>
<dbReference type="InterPro" id="IPR026169">
    <property type="entry name" value="MIEAP"/>
</dbReference>
<evidence type="ECO:0000256" key="7">
    <source>
        <dbReference type="ARBA" id="ARBA00022787"/>
    </source>
</evidence>
<evidence type="ECO:0000256" key="1">
    <source>
        <dbReference type="ARBA" id="ARBA00004294"/>
    </source>
</evidence>
<protein>
    <recommendedName>
        <fullName evidence="5">Mitochondria-eating protein</fullName>
    </recommendedName>
    <alternativeName>
        <fullName evidence="12">Spermatogenesis-associated protein 18</fullName>
    </alternativeName>
</protein>
<feature type="coiled-coil region" evidence="13">
    <location>
        <begin position="135"/>
        <end position="176"/>
    </location>
</feature>
<reference evidence="15" key="1">
    <citation type="submission" date="2021-02" db="EMBL/GenBank/DDBJ databases">
        <authorList>
            <person name="Nowell W R."/>
        </authorList>
    </citation>
    <scope>NUCLEOTIDE SEQUENCE</scope>
</reference>
<dbReference type="AlphaFoldDB" id="A0A813R2E8"/>
<evidence type="ECO:0000259" key="14">
    <source>
        <dbReference type="Pfam" id="PF16026"/>
    </source>
</evidence>
<dbReference type="PANTHER" id="PTHR21771">
    <property type="entry name" value="MITOCHONDRIA-EATING PROTEIN-RELATED"/>
    <property type="match status" value="1"/>
</dbReference>
<dbReference type="Pfam" id="PF16026">
    <property type="entry name" value="MIEAP"/>
    <property type="match status" value="1"/>
</dbReference>
<sequence length="510" mass="58794">MSAKIFLRRLNDMSSFNLLQDKLSRFNDTYTLNSCDANVSRCIDIIELNARVQRELFKLLNLVSAEACSTIALRPTCGVYGGAATIKARLLPFLSHEASYLNGLLSNTGSDLCPLAWWRYPYSHLHTDAEFRTLADEYERNLSGLELDLRHANVDNARLEAELEQTRAELIDERYKSTDEKIFNETELANLRSRLSNAEFRLSLERYKPRSIFIDEYEREIRRIRNDIECAQRCSRARSLSPIPSCVRRRSVSPARSLISLSSNDSLQKIRENTLIQRFNDLYARQRLDAMDILRRVSDDYTMNQRICFNIIQEAFSVSKRRFVEWKLCVRSQLSITVSACDSLEDAIQDYINRNLDYFELTNIISEVIDNLHRNPRLSLPLGTTYSLVHTYIREACRIAWHMACLVYPIDTAFATDAEVFDETKYRRSYDSEYAAPLVDHHIWPALMQGSRVLVKGEACTKRGASLSRSRASSPCCRGYSSPIRSRSISPVRRSCATSPVTCSCRYREY</sequence>
<organism evidence="15 16">
    <name type="scientific">Rotaria sordida</name>
    <dbReference type="NCBI Taxonomy" id="392033"/>
    <lineage>
        <taxon>Eukaryota</taxon>
        <taxon>Metazoa</taxon>
        <taxon>Spiralia</taxon>
        <taxon>Gnathifera</taxon>
        <taxon>Rotifera</taxon>
        <taxon>Eurotatoria</taxon>
        <taxon>Bdelloidea</taxon>
        <taxon>Philodinida</taxon>
        <taxon>Philodinidae</taxon>
        <taxon>Rotaria</taxon>
    </lineage>
</organism>
<dbReference type="InterPro" id="IPR031981">
    <property type="entry name" value="MIEAP_C"/>
</dbReference>
<evidence type="ECO:0000256" key="3">
    <source>
        <dbReference type="ARBA" id="ARBA00004496"/>
    </source>
</evidence>
<evidence type="ECO:0000256" key="6">
    <source>
        <dbReference type="ARBA" id="ARBA00022490"/>
    </source>
</evidence>
<feature type="domain" description="Mitochondria-eating protein C-terminal" evidence="14">
    <location>
        <begin position="271"/>
        <end position="461"/>
    </location>
</feature>
<comment type="subcellular location">
    <subcellularLocation>
        <location evidence="3">Cytoplasm</location>
    </subcellularLocation>
    <subcellularLocation>
        <location evidence="2">Mitochondrion matrix</location>
    </subcellularLocation>
    <subcellularLocation>
        <location evidence="1">Mitochondrion outer membrane</location>
    </subcellularLocation>
</comment>
<evidence type="ECO:0000256" key="8">
    <source>
        <dbReference type="ARBA" id="ARBA00023054"/>
    </source>
</evidence>
<evidence type="ECO:0000313" key="16">
    <source>
        <dbReference type="Proteomes" id="UP000663882"/>
    </source>
</evidence>
<dbReference type="Proteomes" id="UP000663882">
    <property type="component" value="Unassembled WGS sequence"/>
</dbReference>
<evidence type="ECO:0000313" key="15">
    <source>
        <dbReference type="EMBL" id="CAF0774332.1"/>
    </source>
</evidence>